<evidence type="ECO:0000313" key="2">
    <source>
        <dbReference type="Proteomes" id="UP001595821"/>
    </source>
</evidence>
<dbReference type="Pfam" id="PF20143">
    <property type="entry name" value="NAD_kinase_C"/>
    <property type="match status" value="1"/>
</dbReference>
<dbReference type="PANTHER" id="PTHR20275">
    <property type="entry name" value="NAD KINASE"/>
    <property type="match status" value="1"/>
</dbReference>
<accession>A0ABD5NXW6</accession>
<dbReference type="PANTHER" id="PTHR20275:SF43">
    <property type="entry name" value="BIFUNCTIONAL NADP PHOSPHATASE_NAD KINASE"/>
    <property type="match status" value="1"/>
</dbReference>
<name>A0ABD5NXW6_9EURY</name>
<dbReference type="EMBL" id="JBHSDJ010000013">
    <property type="protein sequence ID" value="MFC4246630.1"/>
    <property type="molecule type" value="Genomic_DNA"/>
</dbReference>
<gene>
    <name evidence="1" type="ORF">ACFOZ7_06420</name>
</gene>
<protein>
    <submittedName>
        <fullName evidence="1">NAD(+)/NADH kinase</fullName>
    </submittedName>
</protein>
<reference evidence="1 2" key="1">
    <citation type="journal article" date="2014" name="Int. J. Syst. Evol. Microbiol.">
        <title>Complete genome sequence of Corynebacterium casei LMG S-19264T (=DSM 44701T), isolated from a smear-ripened cheese.</title>
        <authorList>
            <consortium name="US DOE Joint Genome Institute (JGI-PGF)"/>
            <person name="Walter F."/>
            <person name="Albersmeier A."/>
            <person name="Kalinowski J."/>
            <person name="Ruckert C."/>
        </authorList>
    </citation>
    <scope>NUCLEOTIDE SEQUENCE [LARGE SCALE GENOMIC DNA]</scope>
    <source>
        <strain evidence="1 2">IBRC-M 10912</strain>
    </source>
</reference>
<dbReference type="InterPro" id="IPR017438">
    <property type="entry name" value="ATP-NAD_kinase_N"/>
</dbReference>
<evidence type="ECO:0000313" key="1">
    <source>
        <dbReference type="EMBL" id="MFC4246630.1"/>
    </source>
</evidence>
<dbReference type="SUPFAM" id="SSF111331">
    <property type="entry name" value="NAD kinase/diacylglycerol kinase-like"/>
    <property type="match status" value="1"/>
</dbReference>
<comment type="caution">
    <text evidence="1">The sequence shown here is derived from an EMBL/GenBank/DDBJ whole genome shotgun (WGS) entry which is preliminary data.</text>
</comment>
<sequence length="270" mass="28133">MTSAEWTPDDDPLVGIVDEEGCVVSGERADLVADLETVVADAGGDVVCGPIDRLTEREPSVLVAVGEPALLAAVRAETTVPVLPVDAGRGIRSVPSSRLAAAVRTVLDGESHRRQWPVLDVAVDGDGRYRALFDVTLVTDEPARISEFGVRSRDREVAQFRADGVVVATPAGSHGYADAAGGPLLSPAIDGVAVVPISPFVTQTRHWVLPDDDLYLSVEREEGPVALCIDDDAVATITPDSTVVIAASGSLSTLVVPDGRGYFGSPDSSA</sequence>
<dbReference type="Gene3D" id="2.60.200.30">
    <property type="entry name" value="Probable inorganic polyphosphate/atp-NAD kinase, domain 2"/>
    <property type="match status" value="1"/>
</dbReference>
<organism evidence="1 2">
    <name type="scientific">Natribaculum luteum</name>
    <dbReference type="NCBI Taxonomy" id="1586232"/>
    <lineage>
        <taxon>Archaea</taxon>
        <taxon>Methanobacteriati</taxon>
        <taxon>Methanobacteriota</taxon>
        <taxon>Stenosarchaea group</taxon>
        <taxon>Halobacteria</taxon>
        <taxon>Halobacteriales</taxon>
        <taxon>Natrialbaceae</taxon>
        <taxon>Natribaculum</taxon>
    </lineage>
</organism>
<dbReference type="GO" id="GO:0016301">
    <property type="term" value="F:kinase activity"/>
    <property type="evidence" value="ECO:0007669"/>
    <property type="project" value="UniProtKB-KW"/>
</dbReference>
<dbReference type="InterPro" id="IPR017437">
    <property type="entry name" value="ATP-NAD_kinase_PpnK-typ_C"/>
</dbReference>
<keyword evidence="1" id="KW-0808">Transferase</keyword>
<dbReference type="Gene3D" id="3.40.50.10330">
    <property type="entry name" value="Probable inorganic polyphosphate/atp-NAD kinase, domain 1"/>
    <property type="match status" value="1"/>
</dbReference>
<dbReference type="GeneID" id="71854586"/>
<dbReference type="AlphaFoldDB" id="A0ABD5NXW6"/>
<dbReference type="InterPro" id="IPR016064">
    <property type="entry name" value="NAD/diacylglycerol_kinase_sf"/>
</dbReference>
<dbReference type="Proteomes" id="UP001595821">
    <property type="component" value="Unassembled WGS sequence"/>
</dbReference>
<dbReference type="RefSeq" id="WP_246966658.1">
    <property type="nucleotide sequence ID" value="NZ_CP095397.1"/>
</dbReference>
<keyword evidence="1" id="KW-0418">Kinase</keyword>
<proteinExistence type="predicted"/>